<name>A0ACB7ZZN4_9AGAM</name>
<protein>
    <submittedName>
        <fullName evidence="1">S-adenosyl-L-methionine-dependent methyltransferase</fullName>
    </submittedName>
</protein>
<gene>
    <name evidence="1" type="ORF">BJ138DRAFT_1129842</name>
</gene>
<proteinExistence type="predicted"/>
<evidence type="ECO:0000313" key="2">
    <source>
        <dbReference type="Proteomes" id="UP000790377"/>
    </source>
</evidence>
<sequence>MPDRTPLDAAQIAPLSLHNATPLGLQIQLGQTAHRIVLASLWQIKPGDRVLEIGCGQGDCTAVIAAAVGEEGSVVAVDPAPLDYGSPYTLGEAQAHLKASRLGSRITFVRASTAEILAADATVYDVAVLAHSLWYFSSPSAIRDTLRALSARARRVCLAEWALVASHPGAAPHLLAALAQAALECRIRDSTSNIRTVVSPEGVKALARTAGLELESERTVAAPEGMMDGQWEVGAMLRPEFGRRVEAAVADERERGVVLAMRDAVRASKEALGGEKVRAMDVWAGSFKGQVDE</sequence>
<evidence type="ECO:0000313" key="1">
    <source>
        <dbReference type="EMBL" id="KAH7906515.1"/>
    </source>
</evidence>
<keyword evidence="1" id="KW-0808">Transferase</keyword>
<keyword evidence="2" id="KW-1185">Reference proteome</keyword>
<dbReference type="EMBL" id="MU268008">
    <property type="protein sequence ID" value="KAH7906515.1"/>
    <property type="molecule type" value="Genomic_DNA"/>
</dbReference>
<organism evidence="1 2">
    <name type="scientific">Hygrophoropsis aurantiaca</name>
    <dbReference type="NCBI Taxonomy" id="72124"/>
    <lineage>
        <taxon>Eukaryota</taxon>
        <taxon>Fungi</taxon>
        <taxon>Dikarya</taxon>
        <taxon>Basidiomycota</taxon>
        <taxon>Agaricomycotina</taxon>
        <taxon>Agaricomycetes</taxon>
        <taxon>Agaricomycetidae</taxon>
        <taxon>Boletales</taxon>
        <taxon>Coniophorineae</taxon>
        <taxon>Hygrophoropsidaceae</taxon>
        <taxon>Hygrophoropsis</taxon>
    </lineage>
</organism>
<comment type="caution">
    <text evidence="1">The sequence shown here is derived from an EMBL/GenBank/DDBJ whole genome shotgun (WGS) entry which is preliminary data.</text>
</comment>
<dbReference type="Proteomes" id="UP000790377">
    <property type="component" value="Unassembled WGS sequence"/>
</dbReference>
<accession>A0ACB7ZZN4</accession>
<keyword evidence="1" id="KW-0489">Methyltransferase</keyword>
<reference evidence="1" key="1">
    <citation type="journal article" date="2021" name="New Phytol.">
        <title>Evolutionary innovations through gain and loss of genes in the ectomycorrhizal Boletales.</title>
        <authorList>
            <person name="Wu G."/>
            <person name="Miyauchi S."/>
            <person name="Morin E."/>
            <person name="Kuo A."/>
            <person name="Drula E."/>
            <person name="Varga T."/>
            <person name="Kohler A."/>
            <person name="Feng B."/>
            <person name="Cao Y."/>
            <person name="Lipzen A."/>
            <person name="Daum C."/>
            <person name="Hundley H."/>
            <person name="Pangilinan J."/>
            <person name="Johnson J."/>
            <person name="Barry K."/>
            <person name="LaButti K."/>
            <person name="Ng V."/>
            <person name="Ahrendt S."/>
            <person name="Min B."/>
            <person name="Choi I.G."/>
            <person name="Park H."/>
            <person name="Plett J.M."/>
            <person name="Magnuson J."/>
            <person name="Spatafora J.W."/>
            <person name="Nagy L.G."/>
            <person name="Henrissat B."/>
            <person name="Grigoriev I.V."/>
            <person name="Yang Z.L."/>
            <person name="Xu J."/>
            <person name="Martin F.M."/>
        </authorList>
    </citation>
    <scope>NUCLEOTIDE SEQUENCE</scope>
    <source>
        <strain evidence="1">ATCC 28755</strain>
    </source>
</reference>